<dbReference type="EMBL" id="FMWO01000102">
    <property type="protein sequence ID" value="SCZ87059.1"/>
    <property type="molecule type" value="Genomic_DNA"/>
</dbReference>
<name>A0A1G5SL08_9PROT</name>
<keyword evidence="1" id="KW-1133">Transmembrane helix</keyword>
<evidence type="ECO:0000256" key="1">
    <source>
        <dbReference type="SAM" id="Phobius"/>
    </source>
</evidence>
<keyword evidence="3" id="KW-1185">Reference proteome</keyword>
<evidence type="ECO:0000313" key="2">
    <source>
        <dbReference type="EMBL" id="SCZ87059.1"/>
    </source>
</evidence>
<evidence type="ECO:0000313" key="3">
    <source>
        <dbReference type="Proteomes" id="UP000198729"/>
    </source>
</evidence>
<proteinExistence type="predicted"/>
<organism evidence="2 3">
    <name type="scientific">Nitrosomonas mobilis</name>
    <dbReference type="NCBI Taxonomy" id="51642"/>
    <lineage>
        <taxon>Bacteria</taxon>
        <taxon>Pseudomonadati</taxon>
        <taxon>Pseudomonadota</taxon>
        <taxon>Betaproteobacteria</taxon>
        <taxon>Nitrosomonadales</taxon>
        <taxon>Nitrosomonadaceae</taxon>
        <taxon>Nitrosomonas</taxon>
    </lineage>
</organism>
<feature type="transmembrane region" description="Helical" evidence="1">
    <location>
        <begin position="23"/>
        <end position="41"/>
    </location>
</feature>
<gene>
    <name evidence="2" type="ORF">NSMM_90026</name>
</gene>
<reference evidence="2 3" key="1">
    <citation type="submission" date="2016-10" db="EMBL/GenBank/DDBJ databases">
        <authorList>
            <person name="de Groot N.N."/>
        </authorList>
    </citation>
    <scope>NUCLEOTIDE SEQUENCE [LARGE SCALE GENOMIC DNA]</scope>
    <source>
        <strain evidence="2">1</strain>
    </source>
</reference>
<dbReference type="Proteomes" id="UP000198729">
    <property type="component" value="Unassembled WGS sequence"/>
</dbReference>
<sequence>MTYILICVLQGGLAPFRKFTSEFIGTGLLFWLFIPCWTNLLQI</sequence>
<keyword evidence="1" id="KW-0472">Membrane</keyword>
<dbReference type="AlphaFoldDB" id="A0A1G5SL08"/>
<dbReference type="STRING" id="51642.NSMM_90026"/>
<protein>
    <submittedName>
        <fullName evidence="2">Uncharacterized protein</fullName>
    </submittedName>
</protein>
<accession>A0A1G5SL08</accession>
<keyword evidence="1" id="KW-0812">Transmembrane</keyword>